<dbReference type="InterPro" id="IPR005154">
    <property type="entry name" value="Glyco_hydro_67_aGlcAse_N"/>
</dbReference>
<gene>
    <name evidence="4" type="ORF">SAMN05443244_2080</name>
</gene>
<dbReference type="Gene3D" id="3.30.379.10">
    <property type="entry name" value="Chitobiase/beta-hexosaminidase domain 2-like"/>
    <property type="match status" value="1"/>
</dbReference>
<dbReference type="InterPro" id="IPR017853">
    <property type="entry name" value="GH"/>
</dbReference>
<proteinExistence type="predicted"/>
<dbReference type="Gene3D" id="3.90.1330.10">
    <property type="entry name" value="Alpha-glucuronidase, C-terminal domain"/>
    <property type="match status" value="1"/>
</dbReference>
<dbReference type="InterPro" id="IPR029018">
    <property type="entry name" value="Hex-like_dom2"/>
</dbReference>
<dbReference type="InterPro" id="IPR037054">
    <property type="entry name" value="A-glucoronidase_C_sf"/>
</dbReference>
<evidence type="ECO:0000313" key="4">
    <source>
        <dbReference type="EMBL" id="SEB88048.1"/>
    </source>
</evidence>
<dbReference type="GO" id="GO:0005576">
    <property type="term" value="C:extracellular region"/>
    <property type="evidence" value="ECO:0007669"/>
    <property type="project" value="InterPro"/>
</dbReference>
<dbReference type="SUPFAM" id="SSF55545">
    <property type="entry name" value="beta-N-acetylhexosaminidase-like domain"/>
    <property type="match status" value="1"/>
</dbReference>
<feature type="domain" description="Glycosyl hydrolase family 67 C-terminal" evidence="3">
    <location>
        <begin position="350"/>
        <end position="561"/>
    </location>
</feature>
<evidence type="ECO:0000256" key="1">
    <source>
        <dbReference type="ARBA" id="ARBA00022801"/>
    </source>
</evidence>
<dbReference type="GO" id="GO:0046559">
    <property type="term" value="F:alpha-glucuronidase activity"/>
    <property type="evidence" value="ECO:0007669"/>
    <property type="project" value="InterPro"/>
</dbReference>
<dbReference type="PANTHER" id="PTHR39207">
    <property type="entry name" value="ALPHA-GLUCURONIDASE A"/>
    <property type="match status" value="1"/>
</dbReference>
<dbReference type="AlphaFoldDB" id="A0A1H4MZH9"/>
<dbReference type="InterPro" id="IPR011099">
    <property type="entry name" value="Glyco_hydro_67_C"/>
</dbReference>
<sequence length="704" mass="76056">MHWSGRSLQVAAFCMAYAIVVPLCSGQGAQTTAQASLPSAPVGWLRYAIPPDPPRYHDMPHAVVLLGDAPEENEAAEELDRGLGHMVAGTDMLLHRFDPRLDAIVLGTTDAVHRARLARLPGWTEKALPEEGFRIVHLRRGIRHWWILQGGSPRAELWAAYRFAALVAADQQLPDELIESPKIANRVLGIDWRDGSMAGDVRDTARLMASVGLNGLAVRGSLPPSAFQDLTRTLRSFGIRTWREDAGSQRTLVPSGSATGARDALPIREGMVAGEQMAGLGSSLPAGGGPQLVEFALAPGGVTMPALPMEAWQQALRTPERPAGTLLDAVAATGILARLEPEAAEALPTNPLLQANLYAFGRTAWDPSLTADRVVDEWARQTWGNDARVFAVAKGIVLNSAAAYVDLVSPMGLPPLLNDRGEGPRMADAAALADEHGIGVERAEALEGYPDSFAAELRDPAQVPDRLLLGVHRVPYRATLHSGKTVVQSFYDAHFAGASEAANALDAWEGTQELVERGLLDGERYAVMHALLEGATRRAEIWRESATEWLLRVSGVPDASGFVGSHPARTEAESMESIRYAARRAKVPEDASGGAASVCHDAAECSVSTHFRGEENVYRIEVGYFDETSATSQFELRLNGKTRAHWSNMRRPGGDSEWTPDGALAERFVINGIRLKPGDVVELRGTGGEAPLDFLEITRDPRWN</sequence>
<dbReference type="SUPFAM" id="SSF51445">
    <property type="entry name" value="(Trans)glycosidases"/>
    <property type="match status" value="1"/>
</dbReference>
<organism evidence="4 5">
    <name type="scientific">Terriglobus roseus</name>
    <dbReference type="NCBI Taxonomy" id="392734"/>
    <lineage>
        <taxon>Bacteria</taxon>
        <taxon>Pseudomonadati</taxon>
        <taxon>Acidobacteriota</taxon>
        <taxon>Terriglobia</taxon>
        <taxon>Terriglobales</taxon>
        <taxon>Acidobacteriaceae</taxon>
        <taxon>Terriglobus</taxon>
    </lineage>
</organism>
<dbReference type="OrthoDB" id="99611at2"/>
<dbReference type="PANTHER" id="PTHR39207:SF1">
    <property type="entry name" value="ALPHA-GLUCURONIDASE A"/>
    <property type="match status" value="1"/>
</dbReference>
<evidence type="ECO:0000259" key="3">
    <source>
        <dbReference type="Pfam" id="PF07477"/>
    </source>
</evidence>
<dbReference type="GO" id="GO:0045493">
    <property type="term" value="P:xylan catabolic process"/>
    <property type="evidence" value="ECO:0007669"/>
    <property type="project" value="InterPro"/>
</dbReference>
<keyword evidence="1" id="KW-0378">Hydrolase</keyword>
<reference evidence="4 5" key="1">
    <citation type="submission" date="2016-10" db="EMBL/GenBank/DDBJ databases">
        <authorList>
            <person name="de Groot N.N."/>
        </authorList>
    </citation>
    <scope>NUCLEOTIDE SEQUENCE [LARGE SCALE GENOMIC DNA]</scope>
    <source>
        <strain evidence="4 5">AB35.6</strain>
    </source>
</reference>
<dbReference type="Proteomes" id="UP000182409">
    <property type="component" value="Unassembled WGS sequence"/>
</dbReference>
<evidence type="ECO:0000313" key="5">
    <source>
        <dbReference type="Proteomes" id="UP000182409"/>
    </source>
</evidence>
<evidence type="ECO:0000259" key="2">
    <source>
        <dbReference type="Pfam" id="PF03648"/>
    </source>
</evidence>
<dbReference type="Pfam" id="PF03648">
    <property type="entry name" value="Glyco_hydro_67N"/>
    <property type="match status" value="1"/>
</dbReference>
<name>A0A1H4MZH9_9BACT</name>
<accession>A0A1H4MZH9</accession>
<feature type="domain" description="Alpha glucuronidase N-terminal" evidence="2">
    <location>
        <begin position="43"/>
        <end position="163"/>
    </location>
</feature>
<dbReference type="EMBL" id="FNSD01000001">
    <property type="protein sequence ID" value="SEB88048.1"/>
    <property type="molecule type" value="Genomic_DNA"/>
</dbReference>
<dbReference type="Pfam" id="PF07477">
    <property type="entry name" value="Glyco_hydro_67C"/>
    <property type="match status" value="1"/>
</dbReference>
<protein>
    <submittedName>
        <fullName evidence="4">Alpha-glucuronidase</fullName>
    </submittedName>
</protein>